<dbReference type="EMBL" id="QLSZ01000003">
    <property type="protein sequence ID" value="RAR73689.1"/>
    <property type="molecule type" value="Genomic_DNA"/>
</dbReference>
<dbReference type="AlphaFoldDB" id="A0A328YIA4"/>
<gene>
    <name evidence="1" type="ORF">CLV55_1038</name>
</gene>
<proteinExistence type="predicted"/>
<reference evidence="1 2" key="1">
    <citation type="submission" date="2018-06" db="EMBL/GenBank/DDBJ databases">
        <title>Genomic Encyclopedia of Archaeal and Bacterial Type Strains, Phase II (KMG-II): from individual species to whole genera.</title>
        <authorList>
            <person name="Goeker M."/>
        </authorList>
    </citation>
    <scope>NUCLEOTIDE SEQUENCE [LARGE SCALE GENOMIC DNA]</scope>
    <source>
        <strain evidence="1 2">DSM 25663</strain>
    </source>
</reference>
<organism evidence="1 2">
    <name type="scientific">Flavobacterium aciduliphilum</name>
    <dbReference type="NCBI Taxonomy" id="1101402"/>
    <lineage>
        <taxon>Bacteria</taxon>
        <taxon>Pseudomonadati</taxon>
        <taxon>Bacteroidota</taxon>
        <taxon>Flavobacteriia</taxon>
        <taxon>Flavobacteriales</taxon>
        <taxon>Flavobacteriaceae</taxon>
        <taxon>Flavobacterium</taxon>
    </lineage>
</organism>
<protein>
    <submittedName>
        <fullName evidence="1">Uncharacterized protein</fullName>
    </submittedName>
</protein>
<name>A0A328YIA4_9FLAO</name>
<evidence type="ECO:0000313" key="2">
    <source>
        <dbReference type="Proteomes" id="UP000248840"/>
    </source>
</evidence>
<dbReference type="Proteomes" id="UP000248840">
    <property type="component" value="Unassembled WGS sequence"/>
</dbReference>
<keyword evidence="2" id="KW-1185">Reference proteome</keyword>
<accession>A0A328YIA4</accession>
<evidence type="ECO:0000313" key="1">
    <source>
        <dbReference type="EMBL" id="RAR73689.1"/>
    </source>
</evidence>
<sequence length="94" mass="11143">MEYLFIHKPNDKSIILDLISDFKKYSKEELIKDYNRAVEIGIIGSRAQAQRLIALNVAFKTHFSKSPIKIEDNILIRLTDKIELFENDWRYLEN</sequence>
<comment type="caution">
    <text evidence="1">The sequence shown here is derived from an EMBL/GenBank/DDBJ whole genome shotgun (WGS) entry which is preliminary data.</text>
</comment>